<dbReference type="FunFam" id="3.40.50.980:FF:000002">
    <property type="entry name" value="Enterobactin synthetase component F"/>
    <property type="match status" value="1"/>
</dbReference>
<evidence type="ECO:0000256" key="4">
    <source>
        <dbReference type="ARBA" id="ARBA00022553"/>
    </source>
</evidence>
<dbReference type="NCBIfam" id="TIGR01733">
    <property type="entry name" value="AA-adenyl-dom"/>
    <property type="match status" value="1"/>
</dbReference>
<dbReference type="SUPFAM" id="SSF56801">
    <property type="entry name" value="Acetyl-CoA synthetase-like"/>
    <property type="match status" value="1"/>
</dbReference>
<dbReference type="GO" id="GO:0044550">
    <property type="term" value="P:secondary metabolite biosynthetic process"/>
    <property type="evidence" value="ECO:0007669"/>
    <property type="project" value="UniProtKB-ARBA"/>
</dbReference>
<evidence type="ECO:0000256" key="1">
    <source>
        <dbReference type="ARBA" id="ARBA00001957"/>
    </source>
</evidence>
<keyword evidence="4" id="KW-0597">Phosphoprotein</keyword>
<dbReference type="PROSITE" id="PS00455">
    <property type="entry name" value="AMP_BINDING"/>
    <property type="match status" value="1"/>
</dbReference>
<dbReference type="InterPro" id="IPR029058">
    <property type="entry name" value="AB_hydrolase_fold"/>
</dbReference>
<dbReference type="SUPFAM" id="SSF47336">
    <property type="entry name" value="ACP-like"/>
    <property type="match status" value="1"/>
</dbReference>
<dbReference type="Gene3D" id="2.30.38.10">
    <property type="entry name" value="Luciferase, Domain 3"/>
    <property type="match status" value="1"/>
</dbReference>
<keyword evidence="8" id="KW-1185">Reference proteome</keyword>
<dbReference type="InterPro" id="IPR009081">
    <property type="entry name" value="PP-bd_ACP"/>
</dbReference>
<dbReference type="Gene3D" id="3.40.50.1820">
    <property type="entry name" value="alpha/beta hydrolase"/>
    <property type="match status" value="1"/>
</dbReference>
<dbReference type="InterPro" id="IPR036736">
    <property type="entry name" value="ACP-like_sf"/>
</dbReference>
<dbReference type="InterPro" id="IPR023213">
    <property type="entry name" value="CAT-like_dom_sf"/>
</dbReference>
<dbReference type="Pfam" id="PF13193">
    <property type="entry name" value="AMP-binding_C"/>
    <property type="match status" value="1"/>
</dbReference>
<dbReference type="GO" id="GO:0008610">
    <property type="term" value="P:lipid biosynthetic process"/>
    <property type="evidence" value="ECO:0007669"/>
    <property type="project" value="UniProtKB-ARBA"/>
</dbReference>
<evidence type="ECO:0000256" key="2">
    <source>
        <dbReference type="ARBA" id="ARBA00006432"/>
    </source>
</evidence>
<dbReference type="GO" id="GO:0043041">
    <property type="term" value="P:amino acid activation for nonribosomal peptide biosynthetic process"/>
    <property type="evidence" value="ECO:0007669"/>
    <property type="project" value="TreeGrafter"/>
</dbReference>
<dbReference type="EMBL" id="JAGGLR010000044">
    <property type="protein sequence ID" value="MBP2068562.1"/>
    <property type="molecule type" value="Genomic_DNA"/>
</dbReference>
<proteinExistence type="inferred from homology"/>
<dbReference type="InterPro" id="IPR006162">
    <property type="entry name" value="Ppantetheine_attach_site"/>
</dbReference>
<keyword evidence="3" id="KW-0596">Phosphopantetheine</keyword>
<dbReference type="GO" id="GO:0031177">
    <property type="term" value="F:phosphopantetheine binding"/>
    <property type="evidence" value="ECO:0007669"/>
    <property type="project" value="InterPro"/>
</dbReference>
<dbReference type="GO" id="GO:0017000">
    <property type="term" value="P:antibiotic biosynthetic process"/>
    <property type="evidence" value="ECO:0007669"/>
    <property type="project" value="UniProtKB-ARBA"/>
</dbReference>
<dbReference type="InterPro" id="IPR020806">
    <property type="entry name" value="PKS_PP-bd"/>
</dbReference>
<dbReference type="RefSeq" id="WP_052701089.1">
    <property type="nucleotide sequence ID" value="NZ_BAABDR010000040.1"/>
</dbReference>
<dbReference type="Pfam" id="PF00501">
    <property type="entry name" value="AMP-binding"/>
    <property type="match status" value="1"/>
</dbReference>
<dbReference type="FunFam" id="1.10.1200.10:FF:000016">
    <property type="entry name" value="Non-ribosomal peptide synthase"/>
    <property type="match status" value="1"/>
</dbReference>
<dbReference type="CDD" id="cd19543">
    <property type="entry name" value="DCL_NRPS"/>
    <property type="match status" value="1"/>
</dbReference>
<feature type="domain" description="Carrier" evidence="5">
    <location>
        <begin position="966"/>
        <end position="1041"/>
    </location>
</feature>
<dbReference type="HOGENOM" id="CLU_000022_2_4_11"/>
<evidence type="ECO:0000259" key="5">
    <source>
        <dbReference type="PROSITE" id="PS50075"/>
    </source>
</evidence>
<dbReference type="PANTHER" id="PTHR45527:SF1">
    <property type="entry name" value="FATTY ACID SYNTHASE"/>
    <property type="match status" value="1"/>
</dbReference>
<dbReference type="InterPro" id="IPR045851">
    <property type="entry name" value="AMP-bd_C_sf"/>
</dbReference>
<dbReference type="FunFam" id="3.30.300.30:FF:000010">
    <property type="entry name" value="Enterobactin synthetase component F"/>
    <property type="match status" value="1"/>
</dbReference>
<dbReference type="Gene3D" id="3.30.300.30">
    <property type="match status" value="1"/>
</dbReference>
<dbReference type="GO" id="GO:0072330">
    <property type="term" value="P:monocarboxylic acid biosynthetic process"/>
    <property type="evidence" value="ECO:0007669"/>
    <property type="project" value="UniProtKB-ARBA"/>
</dbReference>
<comment type="cofactor">
    <cofactor evidence="1">
        <name>pantetheine 4'-phosphate</name>
        <dbReference type="ChEBI" id="CHEBI:47942"/>
    </cofactor>
</comment>
<protein>
    <submittedName>
        <fullName evidence="6">Amino acid adenylation domain protein</fullName>
    </submittedName>
    <submittedName>
        <fullName evidence="7">Amino acid adenylation domain-containing protein</fullName>
    </submittedName>
</protein>
<evidence type="ECO:0000256" key="3">
    <source>
        <dbReference type="ARBA" id="ARBA00022450"/>
    </source>
</evidence>
<dbReference type="FunFam" id="3.40.50.12780:FF:000012">
    <property type="entry name" value="Non-ribosomal peptide synthetase"/>
    <property type="match status" value="1"/>
</dbReference>
<comment type="similarity">
    <text evidence="2">Belongs to the ATP-dependent AMP-binding enzyme family.</text>
</comment>
<dbReference type="GO" id="GO:0005829">
    <property type="term" value="C:cytosol"/>
    <property type="evidence" value="ECO:0007669"/>
    <property type="project" value="TreeGrafter"/>
</dbReference>
<dbReference type="CDD" id="cd17646">
    <property type="entry name" value="A_NRPS_AB3403-like"/>
    <property type="match status" value="1"/>
</dbReference>
<dbReference type="Gene3D" id="3.30.559.30">
    <property type="entry name" value="Nonribosomal peptide synthetase, condensation domain"/>
    <property type="match status" value="1"/>
</dbReference>
<evidence type="ECO:0000313" key="8">
    <source>
        <dbReference type="Proteomes" id="UP000756710"/>
    </source>
</evidence>
<name>A0A060ZIE7_9ACTN</name>
<dbReference type="Pfam" id="PF00668">
    <property type="entry name" value="Condensation"/>
    <property type="match status" value="1"/>
</dbReference>
<dbReference type="Proteomes" id="UP000756710">
    <property type="component" value="Unassembled WGS sequence"/>
</dbReference>
<dbReference type="Pfam" id="PF00550">
    <property type="entry name" value="PP-binding"/>
    <property type="match status" value="1"/>
</dbReference>
<evidence type="ECO:0000313" key="7">
    <source>
        <dbReference type="EMBL" id="MBP2068562.1"/>
    </source>
</evidence>
<evidence type="ECO:0000313" key="6">
    <source>
        <dbReference type="EMBL" id="CDR01299.1"/>
    </source>
</evidence>
<dbReference type="InterPro" id="IPR020845">
    <property type="entry name" value="AMP-binding_CS"/>
</dbReference>
<reference evidence="6" key="1">
    <citation type="submission" date="2014-05" db="EMBL/GenBank/DDBJ databases">
        <authorList>
            <person name="Horn Fabian"/>
        </authorList>
    </citation>
    <scope>NUCLEOTIDE SEQUENCE</scope>
</reference>
<dbReference type="PROSITE" id="PS00012">
    <property type="entry name" value="PHOSPHOPANTETHEINE"/>
    <property type="match status" value="1"/>
</dbReference>
<dbReference type="GO" id="GO:0003824">
    <property type="term" value="F:catalytic activity"/>
    <property type="evidence" value="ECO:0007669"/>
    <property type="project" value="InterPro"/>
</dbReference>
<dbReference type="PANTHER" id="PTHR45527">
    <property type="entry name" value="NONRIBOSOMAL PEPTIDE SYNTHETASE"/>
    <property type="match status" value="1"/>
</dbReference>
<organism evidence="6">
    <name type="scientific">Streptomyces iranensis</name>
    <dbReference type="NCBI Taxonomy" id="576784"/>
    <lineage>
        <taxon>Bacteria</taxon>
        <taxon>Bacillati</taxon>
        <taxon>Actinomycetota</taxon>
        <taxon>Actinomycetes</taxon>
        <taxon>Kitasatosporales</taxon>
        <taxon>Streptomycetaceae</taxon>
        <taxon>Streptomyces</taxon>
        <taxon>Streptomyces violaceusniger group</taxon>
    </lineage>
</organism>
<dbReference type="SUPFAM" id="SSF52777">
    <property type="entry name" value="CoA-dependent acyltransferases"/>
    <property type="match status" value="2"/>
</dbReference>
<dbReference type="InterPro" id="IPR010071">
    <property type="entry name" value="AA_adenyl_dom"/>
</dbReference>
<dbReference type="Gene3D" id="3.40.50.980">
    <property type="match status" value="2"/>
</dbReference>
<dbReference type="InterPro" id="IPR000873">
    <property type="entry name" value="AMP-dep_synth/lig_dom"/>
</dbReference>
<dbReference type="EMBL" id="LK022848">
    <property type="protein sequence ID" value="CDR01299.1"/>
    <property type="molecule type" value="Genomic_DNA"/>
</dbReference>
<sequence length="1049" mass="113708">MKPTQPVVEDVLPLSPLQEGILFHSRMEREAHRLYVAQLTVDLHGPLDRELLKTSADALLRRNANLRTVLTHRRSGEPIQVVRRDMPLAWEHIDLRALGPQAEERAAQLTDEDWARGVDVQRPPLLRFTLITLGTNRHRLLVTAHHLLLDGWSFALLLRELFTLYEHRGAPSALPPARPYRDYLAWLGKQDRAAAERGWRTALDGIHEPTYLAPAGGTPAHPLPDDVAVRLTEEATSALMDQARRSGLLLTSMLQGAWAVLLGAATGQDDVVFGSTVSGRSAELPGADAMIGMLINTVPVRVRLDPAAPLHEVCARIRDQRAGLLVHDHLGLTEMQRLTGSPVALFDTNVVFDNFPMSDNVLDLPDAGLEADIAFRDTTHFPLTLVVEPGERLGLRLNHRSELLDRTRVKALGARLVWLLGQWIAAPHTLVGELDTLTARERERILVKWNGTDRLVPRATLPELFRAQAERTPRAPAVVFEGQRLTYRDLDIRSDLLARRLTAHGVGPESVVAVAVPRSAELVVALYAVVKAGAAYLPIDPGQPAARTETFLADGRPALALTTREAASCLPAGQLPVLLLDAPDADAARPPGGVTGSLPALAPDHPAYVLFTSGSTGRPKGVMVSHAGIVNRLAWMQEQYGLTADDRVLQKTPAGFDVSVWEFFWPLLHGATLVVAAPDGHRDPGYLASLIRRESITTVHFVPSMLRMFLQEPAAARADSLRRVVCSGEELSPEIQNLFFDTNYGVALHNLYGPTETAVDITSWDCLPDAGTTVPIGRPAANTRVYVLDGRLRPVAPGTAGELYVSGVQLARGYIGRPGLTAERFVACPFAAGERMYRTGDLVRWTAEGVLEFLARSDDQVKLRGFRIEPGEVQAALARCAGVAQAATVIREDRPGDPRLVGYAVPAPDAAVVPAAVRAELAARLPEYMVPVAVVVLDALPVTANGKLDRAALPAPTYRAAGGGRALRTADEDILCGLFAAVLGVPRVGVDDDFFDLGGNSLLAMRLVARIRTALGTEPGIRDVFTSRTVAALAARLADTGPARPRLNR</sequence>
<dbReference type="AlphaFoldDB" id="A0A060ZIE7"/>
<reference evidence="7 8" key="2">
    <citation type="submission" date="2021-03" db="EMBL/GenBank/DDBJ databases">
        <title>Genomic Encyclopedia of Type Strains, Phase IV (KMG-IV): sequencing the most valuable type-strain genomes for metagenomic binning, comparative biology and taxonomic classification.</title>
        <authorList>
            <person name="Goeker M."/>
        </authorList>
    </citation>
    <scope>NUCLEOTIDE SEQUENCE [LARGE SCALE GENOMIC DNA]</scope>
    <source>
        <strain evidence="7 8">DSM 41954</strain>
    </source>
</reference>
<dbReference type="FunFam" id="2.30.38.10:FF:000001">
    <property type="entry name" value="Non-ribosomal peptide synthetase PvdI"/>
    <property type="match status" value="1"/>
</dbReference>
<dbReference type="InterPro" id="IPR025110">
    <property type="entry name" value="AMP-bd_C"/>
</dbReference>
<accession>A0A060ZIE7</accession>
<dbReference type="SMART" id="SM00823">
    <property type="entry name" value="PKS_PP"/>
    <property type="match status" value="1"/>
</dbReference>
<dbReference type="InterPro" id="IPR001242">
    <property type="entry name" value="Condensation_dom"/>
</dbReference>
<gene>
    <name evidence="7" type="ORF">J2Z30_009643</name>
    <name evidence="6" type="ORF">SIRAN264</name>
</gene>
<dbReference type="Gene3D" id="3.30.559.10">
    <property type="entry name" value="Chloramphenicol acetyltransferase-like domain"/>
    <property type="match status" value="1"/>
</dbReference>
<dbReference type="PROSITE" id="PS50075">
    <property type="entry name" value="CARRIER"/>
    <property type="match status" value="1"/>
</dbReference>